<dbReference type="GO" id="GO:0016787">
    <property type="term" value="F:hydrolase activity"/>
    <property type="evidence" value="ECO:0007669"/>
    <property type="project" value="UniProtKB-KW"/>
</dbReference>
<dbReference type="EMBL" id="VLLL01000006">
    <property type="protein sequence ID" value="TWJ11588.1"/>
    <property type="molecule type" value="Genomic_DNA"/>
</dbReference>
<reference evidence="3 4" key="1">
    <citation type="journal article" date="2013" name="Stand. Genomic Sci.">
        <title>Genomic Encyclopedia of Type Strains, Phase I: The one thousand microbial genomes (KMG-I) project.</title>
        <authorList>
            <person name="Kyrpides N.C."/>
            <person name="Woyke T."/>
            <person name="Eisen J.A."/>
            <person name="Garrity G."/>
            <person name="Lilburn T.G."/>
            <person name="Beck B.J."/>
            <person name="Whitman W.B."/>
            <person name="Hugenholtz P."/>
            <person name="Klenk H.P."/>
        </authorList>
    </citation>
    <scope>NUCLEOTIDE SEQUENCE [LARGE SCALE GENOMIC DNA]</scope>
    <source>
        <strain evidence="3 4">DSM 45044</strain>
    </source>
</reference>
<dbReference type="SUPFAM" id="SSF53474">
    <property type="entry name" value="alpha/beta-Hydrolases"/>
    <property type="match status" value="1"/>
</dbReference>
<dbReference type="InterPro" id="IPR029058">
    <property type="entry name" value="AB_hydrolase_fold"/>
</dbReference>
<gene>
    <name evidence="3" type="ORF">LX16_2314</name>
</gene>
<feature type="domain" description="Serine aminopeptidase S33" evidence="2">
    <location>
        <begin position="37"/>
        <end position="144"/>
    </location>
</feature>
<dbReference type="PANTHER" id="PTHR48081:SF33">
    <property type="entry name" value="KYNURENINE FORMAMIDASE"/>
    <property type="match status" value="1"/>
</dbReference>
<dbReference type="InterPro" id="IPR050300">
    <property type="entry name" value="GDXG_lipolytic_enzyme"/>
</dbReference>
<sequence length="246" mass="26050">MADSRDILTRPAAAGVTDVYGPDPDQVVEWFTPVSPPRATVAVVHGGFWRPEYDRAHLRPLCGALRDAGMRVAAVEYRRGVAPAVTAGDVAAAVGHVGEAVAGEPLLLLGHSAGGHLALYLEPRAAVPVAGVVALAPVTDMRDGWRRDLDGGAVAAFLGGSPEEVPDLYDEFTVAEPGSRAVVLHGDVDEWVPVEMSREYVARTGRTVLRELPGVGHFPPIDPESAVWPVLRETLDDLATGRPATH</sequence>
<name>A0A562V127_9ACTN</name>
<dbReference type="Proteomes" id="UP000321617">
    <property type="component" value="Unassembled WGS sequence"/>
</dbReference>
<protein>
    <submittedName>
        <fullName evidence="3">Acetyl esterase/lipase</fullName>
    </submittedName>
</protein>
<organism evidence="3 4">
    <name type="scientific">Stackebrandtia albiflava</name>
    <dbReference type="NCBI Taxonomy" id="406432"/>
    <lineage>
        <taxon>Bacteria</taxon>
        <taxon>Bacillati</taxon>
        <taxon>Actinomycetota</taxon>
        <taxon>Actinomycetes</taxon>
        <taxon>Glycomycetales</taxon>
        <taxon>Glycomycetaceae</taxon>
        <taxon>Stackebrandtia</taxon>
    </lineage>
</organism>
<dbReference type="OrthoDB" id="255603at2"/>
<keyword evidence="1" id="KW-0378">Hydrolase</keyword>
<evidence type="ECO:0000259" key="2">
    <source>
        <dbReference type="Pfam" id="PF12146"/>
    </source>
</evidence>
<evidence type="ECO:0000313" key="3">
    <source>
        <dbReference type="EMBL" id="TWJ11588.1"/>
    </source>
</evidence>
<dbReference type="PANTHER" id="PTHR48081">
    <property type="entry name" value="AB HYDROLASE SUPERFAMILY PROTEIN C4A8.06C"/>
    <property type="match status" value="1"/>
</dbReference>
<dbReference type="Pfam" id="PF12146">
    <property type="entry name" value="Hydrolase_4"/>
    <property type="match status" value="1"/>
</dbReference>
<evidence type="ECO:0000313" key="4">
    <source>
        <dbReference type="Proteomes" id="UP000321617"/>
    </source>
</evidence>
<evidence type="ECO:0000256" key="1">
    <source>
        <dbReference type="ARBA" id="ARBA00022801"/>
    </source>
</evidence>
<dbReference type="RefSeq" id="WP_147137900.1">
    <property type="nucleotide sequence ID" value="NZ_BAABIJ010000002.1"/>
</dbReference>
<comment type="caution">
    <text evidence="3">The sequence shown here is derived from an EMBL/GenBank/DDBJ whole genome shotgun (WGS) entry which is preliminary data.</text>
</comment>
<dbReference type="AlphaFoldDB" id="A0A562V127"/>
<accession>A0A562V127</accession>
<dbReference type="Gene3D" id="3.40.50.1820">
    <property type="entry name" value="alpha/beta hydrolase"/>
    <property type="match status" value="1"/>
</dbReference>
<keyword evidence="4" id="KW-1185">Reference proteome</keyword>
<proteinExistence type="predicted"/>
<dbReference type="InterPro" id="IPR022742">
    <property type="entry name" value="Hydrolase_4"/>
</dbReference>